<dbReference type="Pfam" id="PF09618">
    <property type="entry name" value="Cas_Csy4"/>
    <property type="match status" value="1"/>
</dbReference>
<dbReference type="InterPro" id="IPR013396">
    <property type="entry name" value="CRISPR-assoc_prot_Csy4"/>
</dbReference>
<accession>A0A1T5HVZ2</accession>
<reference evidence="1 2" key="1">
    <citation type="submission" date="2017-02" db="EMBL/GenBank/DDBJ databases">
        <authorList>
            <person name="Peterson S.W."/>
        </authorList>
    </citation>
    <scope>NUCLEOTIDE SEQUENCE [LARGE SCALE GENOMIC DNA]</scope>
    <source>
        <strain evidence="2">type strain: NCCB 100098</strain>
    </source>
</reference>
<dbReference type="Gene3D" id="3.30.70.2540">
    <property type="entry name" value="CRISPR-associated endoribonuclease Cas6/Csy4"/>
    <property type="match status" value="1"/>
</dbReference>
<organism evidence="1 2">
    <name type="scientific">Photobacterium piscicola</name>
    <dbReference type="NCBI Taxonomy" id="1378299"/>
    <lineage>
        <taxon>Bacteria</taxon>
        <taxon>Pseudomonadati</taxon>
        <taxon>Pseudomonadota</taxon>
        <taxon>Gammaproteobacteria</taxon>
        <taxon>Vibrionales</taxon>
        <taxon>Vibrionaceae</taxon>
        <taxon>Photobacterium</taxon>
    </lineage>
</organism>
<sequence>MKTNFYIGLQIGKKCEKTNHELAARLIREVHHYNKNELNDEKVVVSFPEMAINNKLGHQFQVFGSFEALEKLCNQYGFTYFSALRECFVRSIRPAPISTEHGYYSFHRNRSHERNTPAYVAKTEAKLIKRAMEGKNKSLKSAEDVFKRRKDMLENIAKKDNDKNVIHIRATSSTQDRGFFLYIDYKKHDEYKTNTPNNYGMSRAQDAIALPVILDPFI</sequence>
<dbReference type="InterPro" id="IPR042564">
    <property type="entry name" value="CRISPR-Cas6/Csy4_sf"/>
</dbReference>
<dbReference type="OrthoDB" id="9863212at2"/>
<dbReference type="Proteomes" id="UP000189966">
    <property type="component" value="Unassembled WGS sequence"/>
</dbReference>
<proteinExistence type="predicted"/>
<dbReference type="RefSeq" id="WP_080155828.1">
    <property type="nucleotide sequence ID" value="NZ_FUZI01000001.1"/>
</dbReference>
<protein>
    <submittedName>
        <fullName evidence="1">CRISPR-associated protein (Cas_Csy4)</fullName>
    </submittedName>
</protein>
<dbReference type="EMBL" id="FUZI01000001">
    <property type="protein sequence ID" value="SKC30989.1"/>
    <property type="molecule type" value="Genomic_DNA"/>
</dbReference>
<dbReference type="GO" id="GO:0043571">
    <property type="term" value="P:maintenance of CRISPR repeat elements"/>
    <property type="evidence" value="ECO:0007669"/>
    <property type="project" value="InterPro"/>
</dbReference>
<dbReference type="AlphaFoldDB" id="A0A1T5HVZ2"/>
<gene>
    <name evidence="1" type="ORF">CZ809_00467</name>
</gene>
<dbReference type="NCBIfam" id="TIGR02563">
    <property type="entry name" value="cas_Csy4"/>
    <property type="match status" value="1"/>
</dbReference>
<evidence type="ECO:0000313" key="2">
    <source>
        <dbReference type="Proteomes" id="UP000189966"/>
    </source>
</evidence>
<evidence type="ECO:0000313" key="1">
    <source>
        <dbReference type="EMBL" id="SKC30989.1"/>
    </source>
</evidence>
<dbReference type="GO" id="GO:0004519">
    <property type="term" value="F:endonuclease activity"/>
    <property type="evidence" value="ECO:0007669"/>
    <property type="project" value="InterPro"/>
</dbReference>
<name>A0A1T5HVZ2_9GAMM</name>